<dbReference type="Pfam" id="PF03259">
    <property type="entry name" value="Robl_LC7"/>
    <property type="match status" value="1"/>
</dbReference>
<dbReference type="SMART" id="SM00960">
    <property type="entry name" value="Robl_LC7"/>
    <property type="match status" value="1"/>
</dbReference>
<sequence>MNDRAPASSIEPQGSLAPPPASSGFAPPPPPTASYTPRRLPTTAAEVLDEMTEVIPGARGALLASVDGFALARSDSMPNEAAHAAMISAAVGLAHQLVSMGNGTELRQLVVDHDEGLLLLWPVGTDRVLAMLTVSSVDQSRLRGFVRARARLLAEDLR</sequence>
<evidence type="ECO:0000259" key="2">
    <source>
        <dbReference type="SMART" id="SM00960"/>
    </source>
</evidence>
<dbReference type="SUPFAM" id="SSF103196">
    <property type="entry name" value="Roadblock/LC7 domain"/>
    <property type="match status" value="1"/>
</dbReference>
<gene>
    <name evidence="3" type="ORF">YM304_02640</name>
</gene>
<evidence type="ECO:0000256" key="1">
    <source>
        <dbReference type="SAM" id="MobiDB-lite"/>
    </source>
</evidence>
<feature type="compositionally biased region" description="Pro residues" evidence="1">
    <location>
        <begin position="17"/>
        <end position="32"/>
    </location>
</feature>
<dbReference type="InterPro" id="IPR004942">
    <property type="entry name" value="Roadblock/LAMTOR2_dom"/>
</dbReference>
<dbReference type="Proteomes" id="UP000011863">
    <property type="component" value="Chromosome"/>
</dbReference>
<dbReference type="Gene3D" id="3.30.450.30">
    <property type="entry name" value="Dynein light chain 2a, cytoplasmic"/>
    <property type="match status" value="1"/>
</dbReference>
<dbReference type="RefSeq" id="WP_015439826.1">
    <property type="nucleotide sequence ID" value="NC_020520.1"/>
</dbReference>
<protein>
    <recommendedName>
        <fullName evidence="2">Roadblock/LAMTOR2 domain-containing protein</fullName>
    </recommendedName>
</protein>
<accession>A0A6C7E7J7</accession>
<keyword evidence="4" id="KW-1185">Reference proteome</keyword>
<feature type="region of interest" description="Disordered" evidence="1">
    <location>
        <begin position="1"/>
        <end position="38"/>
    </location>
</feature>
<name>A0A6C7E7J7_ILUCY</name>
<feature type="domain" description="Roadblock/LAMTOR2" evidence="2">
    <location>
        <begin position="44"/>
        <end position="133"/>
    </location>
</feature>
<reference evidence="3 4" key="1">
    <citation type="journal article" date="2013" name="Int. J. Syst. Evol. Microbiol.">
        <title>Ilumatobacter nonamiense sp. nov. and Ilumatobacter coccineum sp. nov., isolated from seashore sand.</title>
        <authorList>
            <person name="Matsumoto A."/>
            <person name="Kasai H."/>
            <person name="Matsuo Y."/>
            <person name="Shizuri Y."/>
            <person name="Ichikawa N."/>
            <person name="Fujita N."/>
            <person name="Omura S."/>
            <person name="Takahashi Y."/>
        </authorList>
    </citation>
    <scope>NUCLEOTIDE SEQUENCE [LARGE SCALE GENOMIC DNA]</scope>
    <source>
        <strain evidence="4">NBRC 103263 / KCTC 29153 / YM16-304</strain>
    </source>
</reference>
<evidence type="ECO:0000313" key="3">
    <source>
        <dbReference type="EMBL" id="BAN00578.1"/>
    </source>
</evidence>
<dbReference type="EMBL" id="AP012057">
    <property type="protein sequence ID" value="BAN00578.1"/>
    <property type="molecule type" value="Genomic_DNA"/>
</dbReference>
<evidence type="ECO:0000313" key="4">
    <source>
        <dbReference type="Proteomes" id="UP000011863"/>
    </source>
</evidence>
<organism evidence="3 4">
    <name type="scientific">Ilumatobacter coccineus (strain NBRC 103263 / KCTC 29153 / YM16-304)</name>
    <dbReference type="NCBI Taxonomy" id="1313172"/>
    <lineage>
        <taxon>Bacteria</taxon>
        <taxon>Bacillati</taxon>
        <taxon>Actinomycetota</taxon>
        <taxon>Acidimicrobiia</taxon>
        <taxon>Acidimicrobiales</taxon>
        <taxon>Ilumatobacteraceae</taxon>
        <taxon>Ilumatobacter</taxon>
    </lineage>
</organism>
<dbReference type="KEGG" id="aym:YM304_02640"/>
<proteinExistence type="predicted"/>
<dbReference type="AlphaFoldDB" id="A0A6C7E7J7"/>